<dbReference type="Gene3D" id="3.30.565.10">
    <property type="entry name" value="Histidine kinase-like ATPase, C-terminal domain"/>
    <property type="match status" value="1"/>
</dbReference>
<accession>A0ABT4S321</accession>
<keyword evidence="9" id="KW-0175">Coiled coil</keyword>
<sequence length="603" mass="69317">MHRFTVIFFILCHFLNAQTNSTTIDSLYTSLDTQQPKQVIQQIIDLPYGTFVSQIDKSEVLFKRGIELATTTGDSVALGEILFKYGQLKAYQNKFDQSLNLTLDAIRILEQQNSLTKAGIAYGGLGYNLKTRDMQKGLYYMRKGIKYLEEENNLEAINPVYDNYGVLLSMSKKVDSALYYQKKSLAIKKTLKDSIGLGYGYANIANTYAEKSNYQLAKVYVDSSSLIRTKIADNYGITVNYVHKAEIFQQEKNYKKAIEYYKKCAALANKYNYKHLEQYCYQYIAYCYKQMDNFKDALQYKEQYQALKDSTDNVQTENKIQELQIQFETEKKEKQLAQAKSDILVKEAKIKKRTTLIYYALGLALFLGLIGYLVYTQQRLKNKQIIKENQLKQALIKIENQNNLQEQRLAISKDLHDNIGSQLTFIISSLDNLKYFDFTKEKLYSKFDSISTFTRSTITDLRDTIWAMNKEEITFEDLKSRTTNFIEAAKTSLLGIDFEFNYPKNTDNVKLNSLQGIDVYRIIQEAINNAVKHAKATKIVVNFVIEGNDLKISIIDNGKGFDQSTIEAGNGLSSMKKRAIEIDAEFEIKSSNQGTQITIKFEM</sequence>
<keyword evidence="10" id="KW-0812">Transmembrane</keyword>
<evidence type="ECO:0000256" key="8">
    <source>
        <dbReference type="ARBA" id="ARBA00023012"/>
    </source>
</evidence>
<evidence type="ECO:0000256" key="9">
    <source>
        <dbReference type="SAM" id="Coils"/>
    </source>
</evidence>
<keyword evidence="5" id="KW-0547">Nucleotide-binding</keyword>
<dbReference type="InterPro" id="IPR050482">
    <property type="entry name" value="Sensor_HK_TwoCompSys"/>
</dbReference>
<keyword evidence="10" id="KW-0472">Membrane</keyword>
<evidence type="ECO:0000313" key="12">
    <source>
        <dbReference type="EMBL" id="MDA0178457.1"/>
    </source>
</evidence>
<gene>
    <name evidence="12" type="ORF">OOZ35_13225</name>
</gene>
<keyword evidence="10" id="KW-1133">Transmembrane helix</keyword>
<dbReference type="PROSITE" id="PS50109">
    <property type="entry name" value="HIS_KIN"/>
    <property type="match status" value="1"/>
</dbReference>
<dbReference type="EMBL" id="JAPFGC010000002">
    <property type="protein sequence ID" value="MDA0178457.1"/>
    <property type="molecule type" value="Genomic_DNA"/>
</dbReference>
<dbReference type="EC" id="2.7.13.3" evidence="2"/>
<proteinExistence type="predicted"/>
<evidence type="ECO:0000259" key="11">
    <source>
        <dbReference type="PROSITE" id="PS50109"/>
    </source>
</evidence>
<feature type="transmembrane region" description="Helical" evidence="10">
    <location>
        <begin position="356"/>
        <end position="375"/>
    </location>
</feature>
<dbReference type="Proteomes" id="UP001149142">
    <property type="component" value="Unassembled WGS sequence"/>
</dbReference>
<evidence type="ECO:0000256" key="10">
    <source>
        <dbReference type="SAM" id="Phobius"/>
    </source>
</evidence>
<dbReference type="PANTHER" id="PTHR24421:SF10">
    <property type="entry name" value="NITRATE_NITRITE SENSOR PROTEIN NARQ"/>
    <property type="match status" value="1"/>
</dbReference>
<evidence type="ECO:0000256" key="7">
    <source>
        <dbReference type="ARBA" id="ARBA00022840"/>
    </source>
</evidence>
<keyword evidence="13" id="KW-1185">Reference proteome</keyword>
<organism evidence="12 13">
    <name type="scientific">Mesoflavibacter profundi</name>
    <dbReference type="NCBI Taxonomy" id="2708110"/>
    <lineage>
        <taxon>Bacteria</taxon>
        <taxon>Pseudomonadati</taxon>
        <taxon>Bacteroidota</taxon>
        <taxon>Flavobacteriia</taxon>
        <taxon>Flavobacteriales</taxon>
        <taxon>Flavobacteriaceae</taxon>
        <taxon>Mesoflavibacter</taxon>
    </lineage>
</organism>
<dbReference type="GO" id="GO:0016301">
    <property type="term" value="F:kinase activity"/>
    <property type="evidence" value="ECO:0007669"/>
    <property type="project" value="UniProtKB-KW"/>
</dbReference>
<dbReference type="InterPro" id="IPR011990">
    <property type="entry name" value="TPR-like_helical_dom_sf"/>
</dbReference>
<feature type="domain" description="Histidine kinase" evidence="11">
    <location>
        <begin position="519"/>
        <end position="603"/>
    </location>
</feature>
<dbReference type="Pfam" id="PF07730">
    <property type="entry name" value="HisKA_3"/>
    <property type="match status" value="1"/>
</dbReference>
<keyword evidence="7" id="KW-0067">ATP-binding</keyword>
<dbReference type="Gene3D" id="1.20.5.1930">
    <property type="match status" value="1"/>
</dbReference>
<reference evidence="12" key="1">
    <citation type="submission" date="2022-11" db="EMBL/GenBank/DDBJ databases">
        <title>Refractory cell wall polysaccharides provide important carbon source for microbial heterotrophs in the hadal ocean.</title>
        <authorList>
            <person name="Zhu X."/>
        </authorList>
    </citation>
    <scope>NUCLEOTIDE SEQUENCE</scope>
    <source>
        <strain evidence="12">MTRN7</strain>
    </source>
</reference>
<evidence type="ECO:0000256" key="3">
    <source>
        <dbReference type="ARBA" id="ARBA00022553"/>
    </source>
</evidence>
<evidence type="ECO:0000256" key="5">
    <source>
        <dbReference type="ARBA" id="ARBA00022741"/>
    </source>
</evidence>
<keyword evidence="4" id="KW-0808">Transferase</keyword>
<feature type="coiled-coil region" evidence="9">
    <location>
        <begin position="313"/>
        <end position="340"/>
    </location>
</feature>
<dbReference type="InterPro" id="IPR036890">
    <property type="entry name" value="HATPase_C_sf"/>
</dbReference>
<dbReference type="Gene3D" id="1.25.40.10">
    <property type="entry name" value="Tetratricopeptide repeat domain"/>
    <property type="match status" value="2"/>
</dbReference>
<protein>
    <recommendedName>
        <fullName evidence="2">histidine kinase</fullName>
        <ecNumber evidence="2">2.7.13.3</ecNumber>
    </recommendedName>
</protein>
<comment type="catalytic activity">
    <reaction evidence="1">
        <text>ATP + protein L-histidine = ADP + protein N-phospho-L-histidine.</text>
        <dbReference type="EC" id="2.7.13.3"/>
    </reaction>
</comment>
<evidence type="ECO:0000256" key="6">
    <source>
        <dbReference type="ARBA" id="ARBA00022777"/>
    </source>
</evidence>
<dbReference type="PANTHER" id="PTHR24421">
    <property type="entry name" value="NITRATE/NITRITE SENSOR PROTEIN NARX-RELATED"/>
    <property type="match status" value="1"/>
</dbReference>
<dbReference type="RefSeq" id="WP_270005812.1">
    <property type="nucleotide sequence ID" value="NZ_JAPFGC010000002.1"/>
</dbReference>
<evidence type="ECO:0000256" key="1">
    <source>
        <dbReference type="ARBA" id="ARBA00000085"/>
    </source>
</evidence>
<keyword evidence="6 12" id="KW-0418">Kinase</keyword>
<keyword evidence="8" id="KW-0902">Two-component regulatory system</keyword>
<evidence type="ECO:0000256" key="2">
    <source>
        <dbReference type="ARBA" id="ARBA00012438"/>
    </source>
</evidence>
<dbReference type="InterPro" id="IPR003594">
    <property type="entry name" value="HATPase_dom"/>
</dbReference>
<dbReference type="InterPro" id="IPR011712">
    <property type="entry name" value="Sig_transdc_His_kin_sub3_dim/P"/>
</dbReference>
<evidence type="ECO:0000256" key="4">
    <source>
        <dbReference type="ARBA" id="ARBA00022679"/>
    </source>
</evidence>
<comment type="caution">
    <text evidence="12">The sequence shown here is derived from an EMBL/GenBank/DDBJ whole genome shotgun (WGS) entry which is preliminary data.</text>
</comment>
<name>A0ABT4S321_9FLAO</name>
<dbReference type="SUPFAM" id="SSF48452">
    <property type="entry name" value="TPR-like"/>
    <property type="match status" value="2"/>
</dbReference>
<keyword evidence="3" id="KW-0597">Phosphoprotein</keyword>
<dbReference type="CDD" id="cd16917">
    <property type="entry name" value="HATPase_UhpB-NarQ-NarX-like"/>
    <property type="match status" value="1"/>
</dbReference>
<dbReference type="SUPFAM" id="SSF55874">
    <property type="entry name" value="ATPase domain of HSP90 chaperone/DNA topoisomerase II/histidine kinase"/>
    <property type="match status" value="1"/>
</dbReference>
<evidence type="ECO:0000313" key="13">
    <source>
        <dbReference type="Proteomes" id="UP001149142"/>
    </source>
</evidence>
<dbReference type="Pfam" id="PF02518">
    <property type="entry name" value="HATPase_c"/>
    <property type="match status" value="1"/>
</dbReference>
<dbReference type="InterPro" id="IPR005467">
    <property type="entry name" value="His_kinase_dom"/>
</dbReference>
<dbReference type="SMART" id="SM00387">
    <property type="entry name" value="HATPase_c"/>
    <property type="match status" value="1"/>
</dbReference>